<comment type="similarity">
    <text evidence="1">Belongs to the Lgt family.</text>
</comment>
<feature type="transmembrane region" description="Helical" evidence="7">
    <location>
        <begin position="172"/>
        <end position="190"/>
    </location>
</feature>
<evidence type="ECO:0000256" key="7">
    <source>
        <dbReference type="SAM" id="Phobius"/>
    </source>
</evidence>
<organism evidence="8 9">
    <name type="scientific">Methylocystis echinoides</name>
    <dbReference type="NCBI Taxonomy" id="29468"/>
    <lineage>
        <taxon>Bacteria</taxon>
        <taxon>Pseudomonadati</taxon>
        <taxon>Pseudomonadota</taxon>
        <taxon>Alphaproteobacteria</taxon>
        <taxon>Hyphomicrobiales</taxon>
        <taxon>Methylocystaceae</taxon>
        <taxon>Methylocystis</taxon>
    </lineage>
</organism>
<keyword evidence="9" id="KW-1185">Reference proteome</keyword>
<keyword evidence="2" id="KW-1003">Cell membrane</keyword>
<feature type="transmembrane region" description="Helical" evidence="7">
    <location>
        <begin position="80"/>
        <end position="104"/>
    </location>
</feature>
<dbReference type="AlphaFoldDB" id="A0A9W6GVK0"/>
<evidence type="ECO:0000256" key="4">
    <source>
        <dbReference type="ARBA" id="ARBA00022692"/>
    </source>
</evidence>
<keyword evidence="3" id="KW-0808">Transferase</keyword>
<evidence type="ECO:0000313" key="8">
    <source>
        <dbReference type="EMBL" id="GLI93679.1"/>
    </source>
</evidence>
<protein>
    <recommendedName>
        <fullName evidence="10">Prolipoprotein diacylglyceryl transferase</fullName>
    </recommendedName>
</protein>
<dbReference type="EMBL" id="BSEC01000001">
    <property type="protein sequence ID" value="GLI93679.1"/>
    <property type="molecule type" value="Genomic_DNA"/>
</dbReference>
<dbReference type="Proteomes" id="UP001144323">
    <property type="component" value="Unassembled WGS sequence"/>
</dbReference>
<sequence length="253" mass="28249">MDLAVRRAHWISSNRLKTHPYFLATDIAACASLALGFFFTKQFPQLPFVAFVGEFFAMTALYKAFLLLKERVFGIRSRSYLQDTVIFLLPAFSLLNLILGYPFANAFDLVGVMFPLYVAIVRIGCFFGGCCYGLPSPQGVLYPHAIFSKAHAGCRSYQPGPDPGVRVFPVQLVESFGNVLLFGGIAFWAFNQVEPSGLALLFYLLGYSVLRFLLDFFRRTSARPRIGYFSEAQVFCVAVALASLALLIWQIRA</sequence>
<dbReference type="GO" id="GO:0005886">
    <property type="term" value="C:plasma membrane"/>
    <property type="evidence" value="ECO:0007669"/>
    <property type="project" value="InterPro"/>
</dbReference>
<dbReference type="GO" id="GO:0042158">
    <property type="term" value="P:lipoprotein biosynthetic process"/>
    <property type="evidence" value="ECO:0007669"/>
    <property type="project" value="InterPro"/>
</dbReference>
<gene>
    <name evidence="8" type="ORF">LMG27198_26710</name>
</gene>
<reference evidence="8" key="1">
    <citation type="journal article" date="2023" name="Int. J. Syst. Evol. Microbiol.">
        <title>Methylocystis iwaonis sp. nov., a type II methane-oxidizing bacterium from surface soil of a rice paddy field in Japan, and emended description of the genus Methylocystis (ex Whittenbury et al. 1970) Bowman et al. 1993.</title>
        <authorList>
            <person name="Kaise H."/>
            <person name="Sawadogo J.B."/>
            <person name="Alam M.S."/>
            <person name="Ueno C."/>
            <person name="Dianou D."/>
            <person name="Shinjo R."/>
            <person name="Asakawa S."/>
        </authorList>
    </citation>
    <scope>NUCLEOTIDE SEQUENCE</scope>
    <source>
        <strain evidence="8">LMG27198</strain>
    </source>
</reference>
<proteinExistence type="inferred from homology"/>
<dbReference type="GO" id="GO:0008961">
    <property type="term" value="F:phosphatidylglycerol-prolipoprotein diacylglyceryl transferase activity"/>
    <property type="evidence" value="ECO:0007669"/>
    <property type="project" value="InterPro"/>
</dbReference>
<evidence type="ECO:0000256" key="5">
    <source>
        <dbReference type="ARBA" id="ARBA00022989"/>
    </source>
</evidence>
<feature type="transmembrane region" description="Helical" evidence="7">
    <location>
        <begin position="21"/>
        <end position="40"/>
    </location>
</feature>
<comment type="caution">
    <text evidence="8">The sequence shown here is derived from an EMBL/GenBank/DDBJ whole genome shotgun (WGS) entry which is preliminary data.</text>
</comment>
<feature type="transmembrane region" description="Helical" evidence="7">
    <location>
        <begin position="46"/>
        <end position="68"/>
    </location>
</feature>
<evidence type="ECO:0008006" key="10">
    <source>
        <dbReference type="Google" id="ProtNLM"/>
    </source>
</evidence>
<feature type="transmembrane region" description="Helical" evidence="7">
    <location>
        <begin position="196"/>
        <end position="214"/>
    </location>
</feature>
<keyword evidence="4 7" id="KW-0812">Transmembrane</keyword>
<evidence type="ECO:0000256" key="2">
    <source>
        <dbReference type="ARBA" id="ARBA00022475"/>
    </source>
</evidence>
<feature type="transmembrane region" description="Helical" evidence="7">
    <location>
        <begin position="226"/>
        <end position="251"/>
    </location>
</feature>
<accession>A0A9W6GVK0</accession>
<evidence type="ECO:0000313" key="9">
    <source>
        <dbReference type="Proteomes" id="UP001144323"/>
    </source>
</evidence>
<dbReference type="PANTHER" id="PTHR30589">
    <property type="entry name" value="PROLIPOPROTEIN DIACYLGLYCERYL TRANSFERASE"/>
    <property type="match status" value="1"/>
</dbReference>
<evidence type="ECO:0000256" key="3">
    <source>
        <dbReference type="ARBA" id="ARBA00022679"/>
    </source>
</evidence>
<dbReference type="PANTHER" id="PTHR30589:SF0">
    <property type="entry name" value="PHOSPHATIDYLGLYCEROL--PROLIPOPROTEIN DIACYLGLYCERYL TRANSFERASE"/>
    <property type="match status" value="1"/>
</dbReference>
<dbReference type="InterPro" id="IPR001640">
    <property type="entry name" value="Lgt"/>
</dbReference>
<dbReference type="Pfam" id="PF01790">
    <property type="entry name" value="LGT"/>
    <property type="match status" value="1"/>
</dbReference>
<keyword evidence="6 7" id="KW-0472">Membrane</keyword>
<evidence type="ECO:0000256" key="1">
    <source>
        <dbReference type="ARBA" id="ARBA00007150"/>
    </source>
</evidence>
<keyword evidence="5 7" id="KW-1133">Transmembrane helix</keyword>
<evidence type="ECO:0000256" key="6">
    <source>
        <dbReference type="ARBA" id="ARBA00023136"/>
    </source>
</evidence>
<name>A0A9W6GVK0_9HYPH</name>